<dbReference type="EMBL" id="GGEC01062586">
    <property type="protein sequence ID" value="MBX43070.1"/>
    <property type="molecule type" value="Transcribed_RNA"/>
</dbReference>
<evidence type="ECO:0000313" key="1">
    <source>
        <dbReference type="EMBL" id="MBX43070.1"/>
    </source>
</evidence>
<proteinExistence type="predicted"/>
<dbReference type="AlphaFoldDB" id="A0A2P2NKY9"/>
<accession>A0A2P2NKY9</accession>
<name>A0A2P2NKY9_RHIMU</name>
<protein>
    <submittedName>
        <fullName evidence="1">Uncharacterized protein</fullName>
    </submittedName>
</protein>
<reference evidence="1" key="1">
    <citation type="submission" date="2018-02" db="EMBL/GenBank/DDBJ databases">
        <title>Rhizophora mucronata_Transcriptome.</title>
        <authorList>
            <person name="Meera S.P."/>
            <person name="Sreeshan A."/>
            <person name="Augustine A."/>
        </authorList>
    </citation>
    <scope>NUCLEOTIDE SEQUENCE</scope>
    <source>
        <tissue evidence="1">Leaf</tissue>
    </source>
</reference>
<organism evidence="1">
    <name type="scientific">Rhizophora mucronata</name>
    <name type="common">Asiatic mangrove</name>
    <dbReference type="NCBI Taxonomy" id="61149"/>
    <lineage>
        <taxon>Eukaryota</taxon>
        <taxon>Viridiplantae</taxon>
        <taxon>Streptophyta</taxon>
        <taxon>Embryophyta</taxon>
        <taxon>Tracheophyta</taxon>
        <taxon>Spermatophyta</taxon>
        <taxon>Magnoliopsida</taxon>
        <taxon>eudicotyledons</taxon>
        <taxon>Gunneridae</taxon>
        <taxon>Pentapetalae</taxon>
        <taxon>rosids</taxon>
        <taxon>fabids</taxon>
        <taxon>Malpighiales</taxon>
        <taxon>Rhizophoraceae</taxon>
        <taxon>Rhizophora</taxon>
    </lineage>
</organism>
<sequence length="37" mass="4240">MGLTQWDNMISDTKRDPIYKTATALEKNQIALPLFSQ</sequence>